<name>A0A9B0UEZ8_CHRAS</name>
<feature type="domain" description="MARVEL" evidence="7">
    <location>
        <begin position="7"/>
        <end position="132"/>
    </location>
</feature>
<evidence type="ECO:0000256" key="6">
    <source>
        <dbReference type="SAM" id="Phobius"/>
    </source>
</evidence>
<evidence type="ECO:0000256" key="2">
    <source>
        <dbReference type="ARBA" id="ARBA00022692"/>
    </source>
</evidence>
<keyword evidence="3 6" id="KW-1133">Transmembrane helix</keyword>
<feature type="transmembrane region" description="Helical" evidence="6">
    <location>
        <begin position="12"/>
        <end position="32"/>
    </location>
</feature>
<dbReference type="InterPro" id="IPR008253">
    <property type="entry name" value="Marvel"/>
</dbReference>
<feature type="transmembrane region" description="Helical" evidence="6">
    <location>
        <begin position="108"/>
        <end position="128"/>
    </location>
</feature>
<keyword evidence="4 5" id="KW-0472">Membrane</keyword>
<proteinExistence type="predicted"/>
<keyword evidence="2 5" id="KW-0812">Transmembrane</keyword>
<comment type="subcellular location">
    <subcellularLocation>
        <location evidence="1">Membrane</location>
        <topology evidence="1">Multi-pass membrane protein</topology>
    </subcellularLocation>
</comment>
<evidence type="ECO:0000256" key="5">
    <source>
        <dbReference type="PROSITE-ProRule" id="PRU00581"/>
    </source>
</evidence>
<dbReference type="RefSeq" id="XP_006878035.1">
    <property type="nucleotide sequence ID" value="XM_006877973.1"/>
</dbReference>
<evidence type="ECO:0000313" key="9">
    <source>
        <dbReference type="RefSeq" id="XP_006878035.1"/>
    </source>
</evidence>
<dbReference type="Proteomes" id="UP000504623">
    <property type="component" value="Unplaced"/>
</dbReference>
<protein>
    <submittedName>
        <fullName evidence="9">MARVEL domain-containing protein 1-like</fullName>
    </submittedName>
</protein>
<dbReference type="PROSITE" id="PS51225">
    <property type="entry name" value="MARVEL"/>
    <property type="match status" value="1"/>
</dbReference>
<dbReference type="GeneID" id="102825226"/>
<evidence type="ECO:0000256" key="3">
    <source>
        <dbReference type="ARBA" id="ARBA00022989"/>
    </source>
</evidence>
<gene>
    <name evidence="9" type="primary">LOC102825226</name>
</gene>
<dbReference type="OrthoDB" id="9938733at2759"/>
<accession>A0A9B0UEZ8</accession>
<dbReference type="AlphaFoldDB" id="A0A9B0UEZ8"/>
<sequence>MNLNWRFLYSEMGMLQMLQLLVGAAFIILTAVSGFHGLVYFALFTSAFFCLTTLILLFLRLLYEYSWRVNEIHDMLAAALYVALMVIMVIQMLDQSFCNIEDYPLPCAYNVFLGASVCSGFCSCLYLLSAWW</sequence>
<feature type="transmembrane region" description="Helical" evidence="6">
    <location>
        <begin position="38"/>
        <end position="63"/>
    </location>
</feature>
<reference evidence="9" key="1">
    <citation type="submission" date="2025-08" db="UniProtKB">
        <authorList>
            <consortium name="RefSeq"/>
        </authorList>
    </citation>
    <scope>IDENTIFICATION</scope>
    <source>
        <tissue evidence="9">Spleen</tissue>
    </source>
</reference>
<dbReference type="GO" id="GO:0016020">
    <property type="term" value="C:membrane"/>
    <property type="evidence" value="ECO:0007669"/>
    <property type="project" value="UniProtKB-SubCell"/>
</dbReference>
<organism evidence="8 9">
    <name type="scientific">Chrysochloris asiatica</name>
    <name type="common">Cape golden mole</name>
    <dbReference type="NCBI Taxonomy" id="185453"/>
    <lineage>
        <taxon>Eukaryota</taxon>
        <taxon>Metazoa</taxon>
        <taxon>Chordata</taxon>
        <taxon>Craniata</taxon>
        <taxon>Vertebrata</taxon>
        <taxon>Euteleostomi</taxon>
        <taxon>Mammalia</taxon>
        <taxon>Eutheria</taxon>
        <taxon>Afrotheria</taxon>
        <taxon>Chrysochloridae</taxon>
        <taxon>Chrysochlorinae</taxon>
        <taxon>Chrysochloris</taxon>
    </lineage>
</organism>
<feature type="transmembrane region" description="Helical" evidence="6">
    <location>
        <begin position="75"/>
        <end position="93"/>
    </location>
</feature>
<evidence type="ECO:0000256" key="4">
    <source>
        <dbReference type="ARBA" id="ARBA00023136"/>
    </source>
</evidence>
<evidence type="ECO:0000313" key="8">
    <source>
        <dbReference type="Proteomes" id="UP000504623"/>
    </source>
</evidence>
<evidence type="ECO:0000256" key="1">
    <source>
        <dbReference type="ARBA" id="ARBA00004141"/>
    </source>
</evidence>
<keyword evidence="8" id="KW-1185">Reference proteome</keyword>
<evidence type="ECO:0000259" key="7">
    <source>
        <dbReference type="PROSITE" id="PS51225"/>
    </source>
</evidence>